<dbReference type="InterPro" id="IPR027417">
    <property type="entry name" value="P-loop_NTPase"/>
</dbReference>
<dbReference type="PATRIC" id="fig|1095729.3.peg.623"/>
<name>I0SIF4_STRAP</name>
<reference evidence="2 3" key="1">
    <citation type="submission" date="2012-01" db="EMBL/GenBank/DDBJ databases">
        <authorList>
            <person name="Harkins D.M."/>
            <person name="Madupu R."/>
            <person name="Durkin A.S."/>
            <person name="Torralba M."/>
            <person name="Methe B."/>
            <person name="Sutton G.G."/>
            <person name="Nelson K.E."/>
        </authorList>
    </citation>
    <scope>NUCLEOTIDE SEQUENCE [LARGE SCALE GENOMIC DNA]</scope>
    <source>
        <strain evidence="2 3">CCUG 39159</strain>
    </source>
</reference>
<proteinExistence type="predicted"/>
<dbReference type="EMBL" id="AICP01000029">
    <property type="protein sequence ID" value="EID23157.1"/>
    <property type="molecule type" value="Genomic_DNA"/>
</dbReference>
<accession>I0SIF4</accession>
<comment type="caution">
    <text evidence="2">The sequence shown here is derived from an EMBL/GenBank/DDBJ whole genome shotgun (WGS) entry which is preliminary data.</text>
</comment>
<evidence type="ECO:0000313" key="2">
    <source>
        <dbReference type="EMBL" id="EID23157.1"/>
    </source>
</evidence>
<evidence type="ECO:0000259" key="1">
    <source>
        <dbReference type="Pfam" id="PF00485"/>
    </source>
</evidence>
<dbReference type="SUPFAM" id="SSF52540">
    <property type="entry name" value="P-loop containing nucleoside triphosphate hydrolases"/>
    <property type="match status" value="1"/>
</dbReference>
<organism evidence="2 3">
    <name type="scientific">Streptococcus anginosus subsp. whileyi CCUG 39159</name>
    <dbReference type="NCBI Taxonomy" id="1095729"/>
    <lineage>
        <taxon>Bacteria</taxon>
        <taxon>Bacillati</taxon>
        <taxon>Bacillota</taxon>
        <taxon>Bacilli</taxon>
        <taxon>Lactobacillales</taxon>
        <taxon>Streptococcaceae</taxon>
        <taxon>Streptococcus</taxon>
        <taxon>Streptococcus anginosus group</taxon>
    </lineage>
</organism>
<dbReference type="GO" id="GO:0005524">
    <property type="term" value="F:ATP binding"/>
    <property type="evidence" value="ECO:0007669"/>
    <property type="project" value="InterPro"/>
</dbReference>
<dbReference type="InterPro" id="IPR006083">
    <property type="entry name" value="PRK/URK"/>
</dbReference>
<dbReference type="Pfam" id="PF00485">
    <property type="entry name" value="PRK"/>
    <property type="match status" value="1"/>
</dbReference>
<keyword evidence="2" id="KW-0808">Transferase</keyword>
<sequence>MLAVKEFPEQKVTACIPAAHELKSLERDIRALQSGCDIVTIDQPWAPSQQLSAEKPILIVEGMSVAFLPKELFDLSICFYTDAATELERRLSRDVAVRNRQPEWIERTHQARREQYERYYRPYQDLADILVCQSGNTFKVKNLYFKK</sequence>
<gene>
    <name evidence="2" type="ORF">HMPREF1043_0249</name>
</gene>
<dbReference type="Proteomes" id="UP000003245">
    <property type="component" value="Unassembled WGS sequence"/>
</dbReference>
<keyword evidence="3" id="KW-1185">Reference proteome</keyword>
<dbReference type="AlphaFoldDB" id="I0SIF4"/>
<feature type="domain" description="Phosphoribulokinase/uridine kinase" evidence="1">
    <location>
        <begin position="9"/>
        <end position="132"/>
    </location>
</feature>
<protein>
    <submittedName>
        <fullName evidence="2">Phosphoribulokinase/Uridine kinase family protein</fullName>
    </submittedName>
</protein>
<dbReference type="GO" id="GO:0016301">
    <property type="term" value="F:kinase activity"/>
    <property type="evidence" value="ECO:0007669"/>
    <property type="project" value="UniProtKB-KW"/>
</dbReference>
<keyword evidence="2" id="KW-0418">Kinase</keyword>
<dbReference type="Gene3D" id="3.40.50.300">
    <property type="entry name" value="P-loop containing nucleotide triphosphate hydrolases"/>
    <property type="match status" value="1"/>
</dbReference>
<evidence type="ECO:0000313" key="3">
    <source>
        <dbReference type="Proteomes" id="UP000003245"/>
    </source>
</evidence>